<dbReference type="Proteomes" id="UP001196413">
    <property type="component" value="Unassembled WGS sequence"/>
</dbReference>
<sequence length="204" mass="23256">MRQLVALLLLFIAQCVEQRNTTDVPSFCDEYANCMAVATKKAAQCIGDNTTTFGQNGRKHHCQGLLELHSQLQVLNNERDIELTMCVREKSDDAVALGARKIEKCKATLRKAKSSTTFGLTDRRVKRKLKKEKKEKAKSCAKDAKRLRMHCSKLGKCCSVVKDCHLQGSKRDEIGREEEADEETLRHLPCWSFKKENYSQTFEK</sequence>
<dbReference type="AlphaFoldDB" id="A0AAD5MPU8"/>
<keyword evidence="1" id="KW-0732">Signal</keyword>
<keyword evidence="3" id="KW-1185">Reference proteome</keyword>
<organism evidence="2 3">
    <name type="scientific">Parelaphostrongylus tenuis</name>
    <name type="common">Meningeal worm</name>
    <dbReference type="NCBI Taxonomy" id="148309"/>
    <lineage>
        <taxon>Eukaryota</taxon>
        <taxon>Metazoa</taxon>
        <taxon>Ecdysozoa</taxon>
        <taxon>Nematoda</taxon>
        <taxon>Chromadorea</taxon>
        <taxon>Rhabditida</taxon>
        <taxon>Rhabditina</taxon>
        <taxon>Rhabditomorpha</taxon>
        <taxon>Strongyloidea</taxon>
        <taxon>Metastrongylidae</taxon>
        <taxon>Parelaphostrongylus</taxon>
    </lineage>
</organism>
<accession>A0AAD5MPU8</accession>
<comment type="caution">
    <text evidence="2">The sequence shown here is derived from an EMBL/GenBank/DDBJ whole genome shotgun (WGS) entry which is preliminary data.</text>
</comment>
<feature type="chain" id="PRO_5041917666" evidence="1">
    <location>
        <begin position="19"/>
        <end position="204"/>
    </location>
</feature>
<protein>
    <submittedName>
        <fullName evidence="2">Uncharacterized protein</fullName>
    </submittedName>
</protein>
<feature type="signal peptide" evidence="1">
    <location>
        <begin position="1"/>
        <end position="18"/>
    </location>
</feature>
<evidence type="ECO:0000313" key="2">
    <source>
        <dbReference type="EMBL" id="KAJ1351841.1"/>
    </source>
</evidence>
<name>A0AAD5MPU8_PARTN</name>
<evidence type="ECO:0000256" key="1">
    <source>
        <dbReference type="SAM" id="SignalP"/>
    </source>
</evidence>
<proteinExistence type="predicted"/>
<gene>
    <name evidence="2" type="ORF">KIN20_007995</name>
</gene>
<evidence type="ECO:0000313" key="3">
    <source>
        <dbReference type="Proteomes" id="UP001196413"/>
    </source>
</evidence>
<dbReference type="EMBL" id="JAHQIW010001244">
    <property type="protein sequence ID" value="KAJ1351841.1"/>
    <property type="molecule type" value="Genomic_DNA"/>
</dbReference>
<reference evidence="2" key="1">
    <citation type="submission" date="2021-06" db="EMBL/GenBank/DDBJ databases">
        <title>Parelaphostrongylus tenuis whole genome reference sequence.</title>
        <authorList>
            <person name="Garwood T.J."/>
            <person name="Larsen P.A."/>
            <person name="Fountain-Jones N.M."/>
            <person name="Garbe J.R."/>
            <person name="Macchietto M.G."/>
            <person name="Kania S.A."/>
            <person name="Gerhold R.W."/>
            <person name="Richards J.E."/>
            <person name="Wolf T.M."/>
        </authorList>
    </citation>
    <scope>NUCLEOTIDE SEQUENCE</scope>
    <source>
        <strain evidence="2">MNPRO001-30</strain>
        <tissue evidence="2">Meninges</tissue>
    </source>
</reference>